<dbReference type="RefSeq" id="WP_136373530.1">
    <property type="nucleotide sequence ID" value="NZ_SSOB01000059.1"/>
</dbReference>
<protein>
    <submittedName>
        <fullName evidence="1">Uncharacterized protein</fullName>
    </submittedName>
</protein>
<evidence type="ECO:0000313" key="2">
    <source>
        <dbReference type="Proteomes" id="UP000310636"/>
    </source>
</evidence>
<reference evidence="1 2" key="1">
    <citation type="submission" date="2019-04" db="EMBL/GenBank/DDBJ databases">
        <title>Cohnella sp. nov. isolated from preserved vegetables.</title>
        <authorList>
            <person name="Lin S.-Y."/>
            <person name="Hung M.-H."/>
            <person name="Young C.-C."/>
        </authorList>
    </citation>
    <scope>NUCLEOTIDE SEQUENCE [LARGE SCALE GENOMIC DNA]</scope>
    <source>
        <strain evidence="1 2">CC-MHH1044</strain>
    </source>
</reference>
<sequence length="159" mass="17071">MDEQQAPIPVGLVLQIDMQIATEFDTIEVDSGDSPNYGRQYIVQSDADWGAQLAQTAGEPGTTTISVPKTRARLVNVWQTGTSDTPWTVTGIRVYNGDNPYPGKSGLGVNCTPDTCRLSWKAVDGADGYSVYRSGSLNGTYSRVHASTGDSLEYSDEGL</sequence>
<organism evidence="1 2">
    <name type="scientific">Cohnella fermenti</name>
    <dbReference type="NCBI Taxonomy" id="2565925"/>
    <lineage>
        <taxon>Bacteria</taxon>
        <taxon>Bacillati</taxon>
        <taxon>Bacillota</taxon>
        <taxon>Bacilli</taxon>
        <taxon>Bacillales</taxon>
        <taxon>Paenibacillaceae</taxon>
        <taxon>Cohnella</taxon>
    </lineage>
</organism>
<dbReference type="Proteomes" id="UP000310636">
    <property type="component" value="Unassembled WGS sequence"/>
</dbReference>
<dbReference type="AlphaFoldDB" id="A0A4S4BFW5"/>
<dbReference type="InterPro" id="IPR013783">
    <property type="entry name" value="Ig-like_fold"/>
</dbReference>
<dbReference type="Gene3D" id="2.60.40.10">
    <property type="entry name" value="Immunoglobulins"/>
    <property type="match status" value="1"/>
</dbReference>
<evidence type="ECO:0000313" key="1">
    <source>
        <dbReference type="EMBL" id="THF73266.1"/>
    </source>
</evidence>
<dbReference type="EMBL" id="SSOB01000059">
    <property type="protein sequence ID" value="THF73266.1"/>
    <property type="molecule type" value="Genomic_DNA"/>
</dbReference>
<comment type="caution">
    <text evidence="1">The sequence shown here is derived from an EMBL/GenBank/DDBJ whole genome shotgun (WGS) entry which is preliminary data.</text>
</comment>
<name>A0A4S4BFW5_9BACL</name>
<accession>A0A4S4BFW5</accession>
<gene>
    <name evidence="1" type="ORF">E6C55_30035</name>
</gene>
<dbReference type="OrthoDB" id="9804686at2"/>
<keyword evidence="2" id="KW-1185">Reference proteome</keyword>
<proteinExistence type="predicted"/>